<proteinExistence type="predicted"/>
<evidence type="ECO:0000313" key="1">
    <source>
        <dbReference type="EMBL" id="CAK9221242.1"/>
    </source>
</evidence>
<dbReference type="EMBL" id="OZ019895">
    <property type="protein sequence ID" value="CAK9221242.1"/>
    <property type="molecule type" value="Genomic_DNA"/>
</dbReference>
<sequence length="143" mass="15596">MGLLVEVVDFMRTSVRDSLGMMKMQENGKSSPLLQDCVFTRDVDPQYPFLLNATEAPLQSVACYDYIVVSGGPPVPDNGGTFEHLIGTKIGGSPFDDTSRGHTAADLLQYANPDRITVLLWANTQRVLFNKSNAVLGPMSSRT</sequence>
<dbReference type="Gene3D" id="3.30.410.40">
    <property type="match status" value="1"/>
</dbReference>
<reference evidence="1" key="1">
    <citation type="submission" date="2024-02" db="EMBL/GenBank/DDBJ databases">
        <authorList>
            <consortium name="ELIXIR-Norway"/>
            <consortium name="Elixir Norway"/>
        </authorList>
    </citation>
    <scope>NUCLEOTIDE SEQUENCE</scope>
</reference>
<organism evidence="1 2">
    <name type="scientific">Sphagnum troendelagicum</name>
    <dbReference type="NCBI Taxonomy" id="128251"/>
    <lineage>
        <taxon>Eukaryota</taxon>
        <taxon>Viridiplantae</taxon>
        <taxon>Streptophyta</taxon>
        <taxon>Embryophyta</taxon>
        <taxon>Bryophyta</taxon>
        <taxon>Sphagnophytina</taxon>
        <taxon>Sphagnopsida</taxon>
        <taxon>Sphagnales</taxon>
        <taxon>Sphagnaceae</taxon>
        <taxon>Sphagnum</taxon>
    </lineage>
</organism>
<name>A0ABP0UHK9_9BRYO</name>
<dbReference type="PANTHER" id="PTHR45968">
    <property type="entry name" value="OSJNBA0019K04.7 PROTEIN"/>
    <property type="match status" value="1"/>
</dbReference>
<dbReference type="Gene3D" id="3.50.50.60">
    <property type="entry name" value="FAD/NAD(P)-binding domain"/>
    <property type="match status" value="1"/>
</dbReference>
<dbReference type="InterPro" id="IPR051871">
    <property type="entry name" value="GMC_Oxidoreductase-Related"/>
</dbReference>
<protein>
    <submittedName>
        <fullName evidence="1">Uncharacterized protein</fullName>
    </submittedName>
</protein>
<evidence type="ECO:0000313" key="2">
    <source>
        <dbReference type="Proteomes" id="UP001497512"/>
    </source>
</evidence>
<dbReference type="PANTHER" id="PTHR45968:SF3">
    <property type="entry name" value="OS04G0573100 PROTEIN"/>
    <property type="match status" value="1"/>
</dbReference>
<keyword evidence="2" id="KW-1185">Reference proteome</keyword>
<accession>A0ABP0UHK9</accession>
<dbReference type="Proteomes" id="UP001497512">
    <property type="component" value="Chromosome 3"/>
</dbReference>
<gene>
    <name evidence="1" type="ORF">CSSPTR1EN2_LOCUS15858</name>
</gene>
<dbReference type="InterPro" id="IPR036188">
    <property type="entry name" value="FAD/NAD-bd_sf"/>
</dbReference>